<accession>A0ABM4DL75</accession>
<feature type="region of interest" description="Disordered" evidence="1">
    <location>
        <begin position="207"/>
        <end position="229"/>
    </location>
</feature>
<evidence type="ECO:0000313" key="2">
    <source>
        <dbReference type="Proteomes" id="UP001652625"/>
    </source>
</evidence>
<sequence length="229" mass="26883">MTYYCLFNFCSTFYNNKFSKMYAILEYIETQEIDFLPINWMVDRLNWDVNNLIKNKTVLNFYYPPAKSANKVLNAKKTCSNPEEHWLLYKVRILGTANALKSAKEKTSWLKRHPMLIMIQMILVIVDMETRKIRFVISKKENILSPMKVKWMRIYVEDFFQESLIKRNTNTCGITKPTPPEHLRAMQSSSHMSQVKIKENASKYLNNAQFNPSDGQPSVLQPYVLSSQS</sequence>
<dbReference type="GeneID" id="136091534"/>
<keyword evidence="2" id="KW-1185">Reference proteome</keyword>
<evidence type="ECO:0000256" key="1">
    <source>
        <dbReference type="SAM" id="MobiDB-lite"/>
    </source>
</evidence>
<name>A0ABM4DL75_HYDVU</name>
<organism evidence="2 3">
    <name type="scientific">Hydra vulgaris</name>
    <name type="common">Hydra</name>
    <name type="synonym">Hydra attenuata</name>
    <dbReference type="NCBI Taxonomy" id="6087"/>
    <lineage>
        <taxon>Eukaryota</taxon>
        <taxon>Metazoa</taxon>
        <taxon>Cnidaria</taxon>
        <taxon>Hydrozoa</taxon>
        <taxon>Hydroidolina</taxon>
        <taxon>Anthoathecata</taxon>
        <taxon>Aplanulata</taxon>
        <taxon>Hydridae</taxon>
        <taxon>Hydra</taxon>
    </lineage>
</organism>
<proteinExistence type="predicted"/>
<evidence type="ECO:0000313" key="3">
    <source>
        <dbReference type="RefSeq" id="XP_065675278.1"/>
    </source>
</evidence>
<dbReference type="Proteomes" id="UP001652625">
    <property type="component" value="Chromosome 15"/>
</dbReference>
<reference evidence="3" key="1">
    <citation type="submission" date="2025-08" db="UniProtKB">
        <authorList>
            <consortium name="RefSeq"/>
        </authorList>
    </citation>
    <scope>IDENTIFICATION</scope>
</reference>
<protein>
    <submittedName>
        <fullName evidence="3">Uncharacterized protein LOC136091534</fullName>
    </submittedName>
</protein>
<gene>
    <name evidence="3" type="primary">LOC136091534</name>
</gene>
<dbReference type="RefSeq" id="XP_065675278.1">
    <property type="nucleotide sequence ID" value="XM_065819206.1"/>
</dbReference>